<dbReference type="EMBL" id="UGCU01000001">
    <property type="protein sequence ID" value="STJ13643.1"/>
    <property type="molecule type" value="Genomic_DNA"/>
</dbReference>
<evidence type="ECO:0000313" key="10">
    <source>
        <dbReference type="Proteomes" id="UP000254495"/>
    </source>
</evidence>
<keyword evidence="4" id="KW-0067">ATP-binding</keyword>
<dbReference type="Proteomes" id="UP000197270">
    <property type="component" value="Unassembled WGS sequence"/>
</dbReference>
<dbReference type="EMBL" id="CP024141">
    <property type="protein sequence ID" value="AUK02894.1"/>
    <property type="molecule type" value="Genomic_DNA"/>
</dbReference>
<dbReference type="GO" id="GO:0004386">
    <property type="term" value="F:helicase activity"/>
    <property type="evidence" value="ECO:0007669"/>
    <property type="project" value="UniProtKB-KW"/>
</dbReference>
<evidence type="ECO:0000313" key="9">
    <source>
        <dbReference type="Proteomes" id="UP000249482"/>
    </source>
</evidence>
<proteinExistence type="predicted"/>
<evidence type="ECO:0000313" key="2">
    <source>
        <dbReference type="EMBL" id="AXO05558.1"/>
    </source>
</evidence>
<reference evidence="6 12" key="6">
    <citation type="submission" date="2019-08" db="EMBL/GenBank/DDBJ databases">
        <title>Whole genome analysis of cultivated E. coli strains isolated from CD patients and healthy donors.</title>
        <authorList>
            <person name="Siniagina M.N."/>
            <person name="Markelova M.I."/>
            <person name="Laikov A.V."/>
            <person name="Boulygina E.A."/>
            <person name="Khusnutdinova D.R."/>
            <person name="Kharchenko A."/>
            <person name="Grigoryeva T.V."/>
        </authorList>
    </citation>
    <scope>NUCLEOTIDE SEQUENCE [LARGE SCALE GENOMIC DNA]</scope>
    <source>
        <strain evidence="6 12">1_45_11</strain>
    </source>
</reference>
<dbReference type="Proteomes" id="UP000254495">
    <property type="component" value="Unassembled WGS sequence"/>
</dbReference>
<evidence type="ECO:0000313" key="11">
    <source>
        <dbReference type="Proteomes" id="UP000256244"/>
    </source>
</evidence>
<evidence type="ECO:0000313" key="12">
    <source>
        <dbReference type="Proteomes" id="UP000321295"/>
    </source>
</evidence>
<reference evidence="3 7" key="1">
    <citation type="submission" date="2017-05" db="EMBL/GenBank/DDBJ databases">
        <title>Sequencing of Escherichia coli that cause persistent and transient Mastitis.</title>
        <authorList>
            <person name="Thacker T.C."/>
            <person name="Lippolis J.D."/>
            <person name="Brunelle B.W."/>
            <person name="Casey T.A."/>
            <person name="Reinhardt T.A."/>
            <person name="Sacco R.E."/>
            <person name="Holman D.B."/>
        </authorList>
    </citation>
    <scope>NUCLEOTIDE SEQUENCE [LARGE SCALE GENOMIC DNA]</scope>
    <source>
        <strain evidence="3 7">ECA-B</strain>
    </source>
</reference>
<evidence type="ECO:0000313" key="3">
    <source>
        <dbReference type="EMBL" id="OWW55614.1"/>
    </source>
</evidence>
<dbReference type="EMBL" id="NHTF01000027">
    <property type="protein sequence ID" value="OWW55614.1"/>
    <property type="molecule type" value="Genomic_DNA"/>
</dbReference>
<dbReference type="EMBL" id="QKWZ01000574">
    <property type="protein sequence ID" value="PZT64847.1"/>
    <property type="molecule type" value="Genomic_DNA"/>
</dbReference>
<gene>
    <name evidence="3" type="ORF">CCS08_09605</name>
    <name evidence="1" type="ORF">CR538_22130</name>
    <name evidence="4" type="ORF">DNQ45_20210</name>
    <name evidence="2" type="ORF">DS732_03880</name>
    <name evidence="6" type="ORF">FV293_24495</name>
    <name evidence="5" type="ORF">NCTC9077_05447</name>
</gene>
<reference evidence="2 11" key="5">
    <citation type="submission" date="2018-08" db="EMBL/GenBank/DDBJ databases">
        <title>Complete genome sequencing and genomic characterization of five Escherichia coli strains co-producing MCR-1 and ESBLs from different origins in China.</title>
        <authorList>
            <person name="Bai L."/>
        </authorList>
    </citation>
    <scope>NUCLEOTIDE SEQUENCE [LARGE SCALE GENOMIC DNA]</scope>
    <source>
        <strain evidence="11">cq9</strain>
        <strain evidence="2">Cq9</strain>
    </source>
</reference>
<evidence type="ECO:0000313" key="4">
    <source>
        <dbReference type="EMBL" id="PZT64847.1"/>
    </source>
</evidence>
<dbReference type="EMBL" id="CP031546">
    <property type="protein sequence ID" value="AXO05558.1"/>
    <property type="molecule type" value="Genomic_DNA"/>
</dbReference>
<keyword evidence="4" id="KW-0547">Nucleotide-binding</keyword>
<name>A0A061KAH4_ECOLX</name>
<sequence>MQVAQFNSHYQYDPKFERGMYLYEHRRCFNNIIDYCNSLCYHGKLQPKRGMEKGRFSPQWDIYILMVEA</sequence>
<evidence type="ECO:0000313" key="7">
    <source>
        <dbReference type="Proteomes" id="UP000197270"/>
    </source>
</evidence>
<reference evidence="4 9" key="3">
    <citation type="submission" date="2018-06" db="EMBL/GenBank/DDBJ databases">
        <title>Draft genome sequence of mcr-1-harboring Escherichia coli isolated from wound infection of a hospitalized patient, in Bolivia.</title>
        <authorList>
            <person name="Munoz M.E."/>
            <person name="Moura Q."/>
            <person name="Ventura P.R.M."/>
            <person name="Bustos L.R."/>
            <person name="Ovando B.G."/>
            <person name="Terrazas D.I.V."/>
            <person name="Yarhui N.B."/>
            <person name="Cerdeira L."/>
            <person name="Lincopan N."/>
        </authorList>
    </citation>
    <scope>NUCLEOTIDE SEQUENCE [LARGE SCALE GENOMIC DNA]</scope>
    <source>
        <strain evidence="4 9">EcMLT</strain>
    </source>
</reference>
<evidence type="ECO:0000313" key="8">
    <source>
        <dbReference type="Proteomes" id="UP000234238"/>
    </source>
</evidence>
<reference evidence="5 10" key="4">
    <citation type="submission" date="2018-06" db="EMBL/GenBank/DDBJ databases">
        <authorList>
            <consortium name="Pathogen Informatics"/>
            <person name="Doyle S."/>
        </authorList>
    </citation>
    <scope>NUCLEOTIDE SEQUENCE [LARGE SCALE GENOMIC DNA]</scope>
    <source>
        <strain evidence="5 10">NCTC9077</strain>
    </source>
</reference>
<protein>
    <submittedName>
        <fullName evidence="4">DNA helicase</fullName>
    </submittedName>
    <submittedName>
        <fullName evidence="5">Phospholipase D</fullName>
    </submittedName>
</protein>
<dbReference type="Proteomes" id="UP000256244">
    <property type="component" value="Chromosome"/>
</dbReference>
<accession>A0A061KAH4</accession>
<organism evidence="4 9">
    <name type="scientific">Escherichia coli</name>
    <dbReference type="NCBI Taxonomy" id="562"/>
    <lineage>
        <taxon>Bacteria</taxon>
        <taxon>Pseudomonadati</taxon>
        <taxon>Pseudomonadota</taxon>
        <taxon>Gammaproteobacteria</taxon>
        <taxon>Enterobacterales</taxon>
        <taxon>Enterobacteriaceae</taxon>
        <taxon>Escherichia</taxon>
    </lineage>
</organism>
<reference evidence="1 8" key="2">
    <citation type="submission" date="2017-10" db="EMBL/GenBank/DDBJ databases">
        <title>mcr-1 positive E.coli isolates in China.</title>
        <authorList>
            <person name="Li B."/>
            <person name="Wang X."/>
        </authorList>
    </citation>
    <scope>NUCLEOTIDE SEQUENCE [LARGE SCALE GENOMIC DNA]</scope>
    <source>
        <strain evidence="1 8">14EC029</strain>
    </source>
</reference>
<keyword evidence="4" id="KW-0378">Hydrolase</keyword>
<dbReference type="Proteomes" id="UP000234238">
    <property type="component" value="Chromosome"/>
</dbReference>
<evidence type="ECO:0000313" key="1">
    <source>
        <dbReference type="EMBL" id="AUK02894.1"/>
    </source>
</evidence>
<keyword evidence="4" id="KW-0347">Helicase</keyword>
<dbReference type="AlphaFoldDB" id="A0A061KAH4"/>
<dbReference type="Proteomes" id="UP000249482">
    <property type="component" value="Unassembled WGS sequence"/>
</dbReference>
<dbReference type="Proteomes" id="UP000321295">
    <property type="component" value="Unassembled WGS sequence"/>
</dbReference>
<evidence type="ECO:0000313" key="5">
    <source>
        <dbReference type="EMBL" id="STJ13643.1"/>
    </source>
</evidence>
<dbReference type="EMBL" id="VRXD01000051">
    <property type="protein sequence ID" value="TXQ29516.1"/>
    <property type="molecule type" value="Genomic_DNA"/>
</dbReference>
<evidence type="ECO:0000313" key="6">
    <source>
        <dbReference type="EMBL" id="TXQ29516.1"/>
    </source>
</evidence>